<protein>
    <submittedName>
        <fullName evidence="3">Uncharacterized protein</fullName>
    </submittedName>
</protein>
<feature type="transmembrane region" description="Helical" evidence="2">
    <location>
        <begin position="7"/>
        <end position="31"/>
    </location>
</feature>
<keyword evidence="4" id="KW-1185">Reference proteome</keyword>
<sequence>MDAEKRGCVLAPLVGLWLVVAPVLLFHSAMLLFRLPFSSEPTPGEVAESAAYWWAAAGIAGLASLATAVLAWRWGRRVLTVLATLVCLVTAGFALYGAGVRFTEPEPERWPPGRHCQERSGGDTTCPGG</sequence>
<proteinExistence type="predicted"/>
<gene>
    <name evidence="3" type="ORF">JOF53_007511</name>
</gene>
<evidence type="ECO:0000256" key="2">
    <source>
        <dbReference type="SAM" id="Phobius"/>
    </source>
</evidence>
<organism evidence="3 4">
    <name type="scientific">Crossiella equi</name>
    <dbReference type="NCBI Taxonomy" id="130796"/>
    <lineage>
        <taxon>Bacteria</taxon>
        <taxon>Bacillati</taxon>
        <taxon>Actinomycetota</taxon>
        <taxon>Actinomycetes</taxon>
        <taxon>Pseudonocardiales</taxon>
        <taxon>Pseudonocardiaceae</taxon>
        <taxon>Crossiella</taxon>
    </lineage>
</organism>
<reference evidence="3 4" key="1">
    <citation type="submission" date="2021-03" db="EMBL/GenBank/DDBJ databases">
        <title>Sequencing the genomes of 1000 actinobacteria strains.</title>
        <authorList>
            <person name="Klenk H.-P."/>
        </authorList>
    </citation>
    <scope>NUCLEOTIDE SEQUENCE [LARGE SCALE GENOMIC DNA]</scope>
    <source>
        <strain evidence="3 4">DSM 44580</strain>
    </source>
</reference>
<evidence type="ECO:0000313" key="4">
    <source>
        <dbReference type="Proteomes" id="UP001519363"/>
    </source>
</evidence>
<feature type="compositionally biased region" description="Basic and acidic residues" evidence="1">
    <location>
        <begin position="106"/>
        <end position="121"/>
    </location>
</feature>
<dbReference type="Proteomes" id="UP001519363">
    <property type="component" value="Unassembled WGS sequence"/>
</dbReference>
<keyword evidence="2" id="KW-0472">Membrane</keyword>
<feature type="transmembrane region" description="Helical" evidence="2">
    <location>
        <begin position="79"/>
        <end position="99"/>
    </location>
</feature>
<evidence type="ECO:0000313" key="3">
    <source>
        <dbReference type="EMBL" id="MBP2478639.1"/>
    </source>
</evidence>
<dbReference type="RefSeq" id="WP_209707622.1">
    <property type="nucleotide sequence ID" value="NZ_JAGIOO010000001.1"/>
</dbReference>
<evidence type="ECO:0000256" key="1">
    <source>
        <dbReference type="SAM" id="MobiDB-lite"/>
    </source>
</evidence>
<name>A0ABS5AQ07_9PSEU</name>
<dbReference type="EMBL" id="JAGIOO010000001">
    <property type="protein sequence ID" value="MBP2478639.1"/>
    <property type="molecule type" value="Genomic_DNA"/>
</dbReference>
<keyword evidence="2" id="KW-1133">Transmembrane helix</keyword>
<comment type="caution">
    <text evidence="3">The sequence shown here is derived from an EMBL/GenBank/DDBJ whole genome shotgun (WGS) entry which is preliminary data.</text>
</comment>
<feature type="transmembrane region" description="Helical" evidence="2">
    <location>
        <begin position="51"/>
        <end position="72"/>
    </location>
</feature>
<keyword evidence="2" id="KW-0812">Transmembrane</keyword>
<accession>A0ABS5AQ07</accession>
<feature type="region of interest" description="Disordered" evidence="1">
    <location>
        <begin position="106"/>
        <end position="129"/>
    </location>
</feature>